<sequence>MMKSVLITIIAMILTVNCFSQDCKKIYEEIKNSSFKISKKTGTLPTDTTLIDKYIELIDKNKNACRINRQQWNIIFTNWKEFKYLLKDYLNIVYRHKNDADDIRIKKDWRDFQNLIIRSEEQLFVSNDNTLIRAIERVGNEVKCSLIKTVDDKSNEVKEIIRDTVVNQSKLIKKFILDTVVTNQDSIKYFLYKRDTTIRNSINLHGYDQNFYGLSYLQVFNPKNNSAPNAFAALAEIITSFDSFKLRNTGAFLSAGVQHRSMVLLAGLGYLDNQEAYNISWKGTLIYFPHQSRFGFGASYSPLTKAGIVVGFKLN</sequence>
<dbReference type="EMBL" id="SJSM01000004">
    <property type="protein sequence ID" value="TCC97207.1"/>
    <property type="molecule type" value="Genomic_DNA"/>
</dbReference>
<organism evidence="1 2">
    <name type="scientific">Pedobacter hiemivivus</name>
    <dbReference type="NCBI Taxonomy" id="2530454"/>
    <lineage>
        <taxon>Bacteria</taxon>
        <taxon>Pseudomonadati</taxon>
        <taxon>Bacteroidota</taxon>
        <taxon>Sphingobacteriia</taxon>
        <taxon>Sphingobacteriales</taxon>
        <taxon>Sphingobacteriaceae</taxon>
        <taxon>Pedobacter</taxon>
    </lineage>
</organism>
<reference evidence="1 2" key="1">
    <citation type="submission" date="2019-02" db="EMBL/GenBank/DDBJ databases">
        <title>Pedobacter sp. RP-3-8 sp. nov., isolated from Arctic soil.</title>
        <authorList>
            <person name="Dahal R.H."/>
        </authorList>
    </citation>
    <scope>NUCLEOTIDE SEQUENCE [LARGE SCALE GENOMIC DNA]</scope>
    <source>
        <strain evidence="1 2">RP-3-8</strain>
    </source>
</reference>
<gene>
    <name evidence="1" type="ORF">EZ444_10175</name>
</gene>
<dbReference type="Proteomes" id="UP000291117">
    <property type="component" value="Unassembled WGS sequence"/>
</dbReference>
<evidence type="ECO:0000313" key="2">
    <source>
        <dbReference type="Proteomes" id="UP000291117"/>
    </source>
</evidence>
<protein>
    <submittedName>
        <fullName evidence="1">Uncharacterized protein</fullName>
    </submittedName>
</protein>
<comment type="caution">
    <text evidence="1">The sequence shown here is derived from an EMBL/GenBank/DDBJ whole genome shotgun (WGS) entry which is preliminary data.</text>
</comment>
<proteinExistence type="predicted"/>
<accession>A0A4R0NC48</accession>
<name>A0A4R0NC48_9SPHI</name>
<dbReference type="AlphaFoldDB" id="A0A4R0NC48"/>
<dbReference type="RefSeq" id="WP_131608620.1">
    <property type="nucleotide sequence ID" value="NZ_SJSM01000004.1"/>
</dbReference>
<evidence type="ECO:0000313" key="1">
    <source>
        <dbReference type="EMBL" id="TCC97207.1"/>
    </source>
</evidence>
<keyword evidence="2" id="KW-1185">Reference proteome</keyword>